<feature type="domain" description="DUF1206" evidence="2">
    <location>
        <begin position="99"/>
        <end position="167"/>
    </location>
</feature>
<dbReference type="Proteomes" id="UP000244912">
    <property type="component" value="Unassembled WGS sequence"/>
</dbReference>
<feature type="transmembrane region" description="Helical" evidence="1">
    <location>
        <begin position="98"/>
        <end position="123"/>
    </location>
</feature>
<accession>A0A2R8BQ30</accession>
<feature type="domain" description="DUF1206" evidence="2">
    <location>
        <begin position="190"/>
        <end position="259"/>
    </location>
</feature>
<organism evidence="3 4">
    <name type="scientific">Palleronia abyssalis</name>
    <dbReference type="NCBI Taxonomy" id="1501240"/>
    <lineage>
        <taxon>Bacteria</taxon>
        <taxon>Pseudomonadati</taxon>
        <taxon>Pseudomonadota</taxon>
        <taxon>Alphaproteobacteria</taxon>
        <taxon>Rhodobacterales</taxon>
        <taxon>Roseobacteraceae</taxon>
        <taxon>Palleronia</taxon>
    </lineage>
</organism>
<reference evidence="3 4" key="1">
    <citation type="submission" date="2018-03" db="EMBL/GenBank/DDBJ databases">
        <authorList>
            <person name="Keele B.F."/>
        </authorList>
    </citation>
    <scope>NUCLEOTIDE SEQUENCE [LARGE SCALE GENOMIC DNA]</scope>
    <source>
        <strain evidence="3 4">CECT 8504</strain>
    </source>
</reference>
<dbReference type="InterPro" id="IPR009597">
    <property type="entry name" value="DUF1206"/>
</dbReference>
<dbReference type="AlphaFoldDB" id="A0A2R8BQ30"/>
<feature type="transmembrane region" description="Helical" evidence="1">
    <location>
        <begin position="18"/>
        <end position="37"/>
    </location>
</feature>
<evidence type="ECO:0000313" key="3">
    <source>
        <dbReference type="EMBL" id="SPJ22251.1"/>
    </source>
</evidence>
<dbReference type="RefSeq" id="WP_108892168.1">
    <property type="nucleotide sequence ID" value="NZ_ONZF01000001.1"/>
</dbReference>
<feature type="transmembrane region" description="Helical" evidence="1">
    <location>
        <begin position="233"/>
        <end position="258"/>
    </location>
</feature>
<feature type="transmembrane region" description="Helical" evidence="1">
    <location>
        <begin position="57"/>
        <end position="78"/>
    </location>
</feature>
<proteinExistence type="predicted"/>
<keyword evidence="4" id="KW-1185">Reference proteome</keyword>
<name>A0A2R8BQ30_9RHOB</name>
<keyword evidence="1" id="KW-0812">Transmembrane</keyword>
<keyword evidence="1" id="KW-0472">Membrane</keyword>
<feature type="transmembrane region" description="Helical" evidence="1">
    <location>
        <begin position="186"/>
        <end position="213"/>
    </location>
</feature>
<keyword evidence="1" id="KW-1133">Transmembrane helix</keyword>
<feature type="transmembrane region" description="Helical" evidence="1">
    <location>
        <begin position="143"/>
        <end position="163"/>
    </location>
</feature>
<gene>
    <name evidence="3" type="ORF">PAA8504_00039</name>
</gene>
<evidence type="ECO:0000256" key="1">
    <source>
        <dbReference type="SAM" id="Phobius"/>
    </source>
</evidence>
<dbReference type="Pfam" id="PF06724">
    <property type="entry name" value="DUF1206"/>
    <property type="match status" value="3"/>
</dbReference>
<feature type="domain" description="DUF1206" evidence="2">
    <location>
        <begin position="16"/>
        <end position="83"/>
    </location>
</feature>
<protein>
    <recommendedName>
        <fullName evidence="2">DUF1206 domain-containing protein</fullName>
    </recommendedName>
</protein>
<dbReference type="OrthoDB" id="5702018at2"/>
<sequence>MASNGDFDWAVPVMRLGYAGRALVYLAVAGVSLQSLFSGGSAEGTSSVFKTLETSTWGTVVLFVIFMGMVCYAAWRLIDAAWDLECYGSDGEGIVARLGMCITGAIHLGLGIGAALLIFTGSSGSGEQSTFSKAAEAVLSWPAGRWILGIAGVLTIGAGLYYGKKAYERAYRKHLRGNEVTRNWDVLLRIGVAAQGFVVAMIGFFILYAAWTYSPDQAGGMGEVFSWLSGQAYGQILVIALCIGLLCFALFCAVNAVYRIVPRASDPDIETLAAKFS</sequence>
<evidence type="ECO:0000313" key="4">
    <source>
        <dbReference type="Proteomes" id="UP000244912"/>
    </source>
</evidence>
<evidence type="ECO:0000259" key="2">
    <source>
        <dbReference type="Pfam" id="PF06724"/>
    </source>
</evidence>
<dbReference type="EMBL" id="ONZF01000001">
    <property type="protein sequence ID" value="SPJ22251.1"/>
    <property type="molecule type" value="Genomic_DNA"/>
</dbReference>